<dbReference type="Proteomes" id="UP000016932">
    <property type="component" value="Unassembled WGS sequence"/>
</dbReference>
<name>M2YVT8_PSEFD</name>
<keyword evidence="3" id="KW-1185">Reference proteome</keyword>
<feature type="compositionally biased region" description="Acidic residues" evidence="1">
    <location>
        <begin position="144"/>
        <end position="164"/>
    </location>
</feature>
<dbReference type="VEuPathDB" id="FungiDB:MYCFIDRAFT_175396"/>
<protein>
    <submittedName>
        <fullName evidence="2">Uncharacterized protein</fullName>
    </submittedName>
</protein>
<accession>M2YVT8</accession>
<sequence>MSAIGLSSCRLSHARPFAPARIFQGLVATEIKTLALLPLVSITEITKLLVQFLTQHQRGGVVDRKKLKQITPEQGTNGAGNEIDDYAAPGWEFVLEKVPPPAYETTEEGTVDDEPDKDSQAGLEDEDEEGTLKGSGDELREESADASDVNEDGDTDDEGEGEGEDQAHFSRTSTQPNEVEYEGESYSGKAGRKARKLLEFKQITGSRISDYLDEALCPTYDEAYRKGEQKKELDWSIDLINGLTDLVFYEPSSAAVHLALWDRVQIAEVWYLGSVEAYASKLTGENSGAFKCLEKVESIPYVAEEQIEPHEWRMLNLGLGSVKAHLRQFRGVQRLGKGGEHTYLGSEEHVELYRMHLSLPATIQGLPNTWKNLLNTHVRDILNYTSVSTRTEGKWAGLPGASARAVLPEPQAPTERLKGDSHTVRL</sequence>
<dbReference type="RefSeq" id="XP_007927361.1">
    <property type="nucleotide sequence ID" value="XM_007929170.1"/>
</dbReference>
<evidence type="ECO:0000256" key="1">
    <source>
        <dbReference type="SAM" id="MobiDB-lite"/>
    </source>
</evidence>
<dbReference type="KEGG" id="pfj:MYCFIDRAFT_175396"/>
<feature type="region of interest" description="Disordered" evidence="1">
    <location>
        <begin position="103"/>
        <end position="187"/>
    </location>
</feature>
<organism evidence="2 3">
    <name type="scientific">Pseudocercospora fijiensis (strain CIRAD86)</name>
    <name type="common">Black leaf streak disease fungus</name>
    <name type="synonym">Mycosphaerella fijiensis</name>
    <dbReference type="NCBI Taxonomy" id="383855"/>
    <lineage>
        <taxon>Eukaryota</taxon>
        <taxon>Fungi</taxon>
        <taxon>Dikarya</taxon>
        <taxon>Ascomycota</taxon>
        <taxon>Pezizomycotina</taxon>
        <taxon>Dothideomycetes</taxon>
        <taxon>Dothideomycetidae</taxon>
        <taxon>Mycosphaerellales</taxon>
        <taxon>Mycosphaerellaceae</taxon>
        <taxon>Pseudocercospora</taxon>
    </lineage>
</organism>
<proteinExistence type="predicted"/>
<dbReference type="AlphaFoldDB" id="M2YVT8"/>
<dbReference type="EMBL" id="KB446559">
    <property type="protein sequence ID" value="EME81805.1"/>
    <property type="molecule type" value="Genomic_DNA"/>
</dbReference>
<feature type="region of interest" description="Disordered" evidence="1">
    <location>
        <begin position="66"/>
        <end position="85"/>
    </location>
</feature>
<reference evidence="2 3" key="1">
    <citation type="journal article" date="2012" name="PLoS Pathog.">
        <title>Diverse lifestyles and strategies of plant pathogenesis encoded in the genomes of eighteen Dothideomycetes fungi.</title>
        <authorList>
            <person name="Ohm R.A."/>
            <person name="Feau N."/>
            <person name="Henrissat B."/>
            <person name="Schoch C.L."/>
            <person name="Horwitz B.A."/>
            <person name="Barry K.W."/>
            <person name="Condon B.J."/>
            <person name="Copeland A.C."/>
            <person name="Dhillon B."/>
            <person name="Glaser F."/>
            <person name="Hesse C.N."/>
            <person name="Kosti I."/>
            <person name="LaButti K."/>
            <person name="Lindquist E.A."/>
            <person name="Lucas S."/>
            <person name="Salamov A.A."/>
            <person name="Bradshaw R.E."/>
            <person name="Ciuffetti L."/>
            <person name="Hamelin R.C."/>
            <person name="Kema G.H.J."/>
            <person name="Lawrence C."/>
            <person name="Scott J.A."/>
            <person name="Spatafora J.W."/>
            <person name="Turgeon B.G."/>
            <person name="de Wit P.J.G.M."/>
            <person name="Zhong S."/>
            <person name="Goodwin S.B."/>
            <person name="Grigoriev I.V."/>
        </authorList>
    </citation>
    <scope>NUCLEOTIDE SEQUENCE [LARGE SCALE GENOMIC DNA]</scope>
    <source>
        <strain evidence="2 3">CIRAD86</strain>
    </source>
</reference>
<dbReference type="GeneID" id="19333375"/>
<gene>
    <name evidence="2" type="ORF">MYCFIDRAFT_175396</name>
</gene>
<dbReference type="HOGENOM" id="CLU_644240_0_0_1"/>
<evidence type="ECO:0000313" key="2">
    <source>
        <dbReference type="EMBL" id="EME81805.1"/>
    </source>
</evidence>
<evidence type="ECO:0000313" key="3">
    <source>
        <dbReference type="Proteomes" id="UP000016932"/>
    </source>
</evidence>
<feature type="compositionally biased region" description="Acidic residues" evidence="1">
    <location>
        <begin position="105"/>
        <end position="116"/>
    </location>
</feature>
<dbReference type="OrthoDB" id="10672513at2759"/>